<gene>
    <name evidence="1" type="ORF">rCG_23610</name>
</gene>
<name>A6KPQ0_RAT</name>
<evidence type="ECO:0000313" key="2">
    <source>
        <dbReference type="Proteomes" id="UP000234681"/>
    </source>
</evidence>
<evidence type="ECO:0000313" key="1">
    <source>
        <dbReference type="EMBL" id="EDL83033.1"/>
    </source>
</evidence>
<sequence length="127" mass="13934">MTGYLKDGTWVRGNKATISLSCFTPCSPTHSSICGFLIHSSNNTNYYAGRPFLFTFSARRGHLCFTLSNTHIFNNIDYTAVVQSLQMKYTTPGSALGILYSGGWWDVGQESPSLLSFLLVLASCSNT</sequence>
<dbReference type="Proteomes" id="UP000234681">
    <property type="component" value="Chromosome 9"/>
</dbReference>
<dbReference type="EMBL" id="CH474081">
    <property type="protein sequence ID" value="EDL83033.1"/>
    <property type="molecule type" value="Genomic_DNA"/>
</dbReference>
<dbReference type="AlphaFoldDB" id="A6KPQ0"/>
<accession>A6KPQ0</accession>
<reference evidence="2" key="1">
    <citation type="submission" date="2005-09" db="EMBL/GenBank/DDBJ databases">
        <authorList>
            <person name="Mural R.J."/>
            <person name="Li P.W."/>
            <person name="Adams M.D."/>
            <person name="Amanatides P.G."/>
            <person name="Baden-Tillson H."/>
            <person name="Barnstead M."/>
            <person name="Chin S.H."/>
            <person name="Dew I."/>
            <person name="Evans C.A."/>
            <person name="Ferriera S."/>
            <person name="Flanigan M."/>
            <person name="Fosler C."/>
            <person name="Glodek A."/>
            <person name="Gu Z."/>
            <person name="Holt R.A."/>
            <person name="Jennings D."/>
            <person name="Kraft C.L."/>
            <person name="Lu F."/>
            <person name="Nguyen T."/>
            <person name="Nusskern D.R."/>
            <person name="Pfannkoch C.M."/>
            <person name="Sitter C."/>
            <person name="Sutton G.G."/>
            <person name="Venter J.C."/>
            <person name="Wang Z."/>
            <person name="Woodage T."/>
            <person name="Zheng X.H."/>
            <person name="Zhong F."/>
        </authorList>
    </citation>
    <scope>NUCLEOTIDE SEQUENCE [LARGE SCALE GENOMIC DNA]</scope>
    <source>
        <strain>BN</strain>
        <strain evidence="2">Sprague-Dawley</strain>
    </source>
</reference>
<protein>
    <submittedName>
        <fullName evidence="1">RCG23610</fullName>
    </submittedName>
</protein>
<proteinExistence type="predicted"/>
<organism evidence="1 2">
    <name type="scientific">Rattus norvegicus</name>
    <name type="common">Rat</name>
    <dbReference type="NCBI Taxonomy" id="10116"/>
    <lineage>
        <taxon>Eukaryota</taxon>
        <taxon>Metazoa</taxon>
        <taxon>Chordata</taxon>
        <taxon>Craniata</taxon>
        <taxon>Vertebrata</taxon>
        <taxon>Euteleostomi</taxon>
        <taxon>Mammalia</taxon>
        <taxon>Eutheria</taxon>
        <taxon>Euarchontoglires</taxon>
        <taxon>Glires</taxon>
        <taxon>Rodentia</taxon>
        <taxon>Myomorpha</taxon>
        <taxon>Muroidea</taxon>
        <taxon>Muridae</taxon>
        <taxon>Murinae</taxon>
        <taxon>Rattus</taxon>
    </lineage>
</organism>